<dbReference type="InterPro" id="IPR001078">
    <property type="entry name" value="2-oxoacid_DH_actylTfrase"/>
</dbReference>
<comment type="cofactor">
    <cofactor evidence="1 6">
        <name>(R)-lipoate</name>
        <dbReference type="ChEBI" id="CHEBI:83088"/>
    </cofactor>
</comment>
<gene>
    <name evidence="9" type="ORF">JL107_15620</name>
</gene>
<dbReference type="InterPro" id="IPR011053">
    <property type="entry name" value="Single_hybrid_motif"/>
</dbReference>
<dbReference type="InterPro" id="IPR000089">
    <property type="entry name" value="Biotin_lipoyl"/>
</dbReference>
<dbReference type="Pfam" id="PF00364">
    <property type="entry name" value="Biotin_lipoyl"/>
    <property type="match status" value="1"/>
</dbReference>
<evidence type="ECO:0000313" key="9">
    <source>
        <dbReference type="EMBL" id="MBM9477876.1"/>
    </source>
</evidence>
<feature type="compositionally biased region" description="Pro residues" evidence="7">
    <location>
        <begin position="185"/>
        <end position="194"/>
    </location>
</feature>
<comment type="similarity">
    <text evidence="2 6">Belongs to the 2-oxoacid dehydrogenase family.</text>
</comment>
<evidence type="ECO:0000256" key="2">
    <source>
        <dbReference type="ARBA" id="ARBA00007317"/>
    </source>
</evidence>
<evidence type="ECO:0000256" key="1">
    <source>
        <dbReference type="ARBA" id="ARBA00001938"/>
    </source>
</evidence>
<feature type="domain" description="Lipoyl-binding" evidence="8">
    <location>
        <begin position="1"/>
        <end position="76"/>
    </location>
</feature>
<accession>A0A938YHN6</accession>
<dbReference type="InterPro" id="IPR050743">
    <property type="entry name" value="2-oxoacid_DH_E2_comp"/>
</dbReference>
<evidence type="ECO:0000256" key="4">
    <source>
        <dbReference type="ARBA" id="ARBA00022823"/>
    </source>
</evidence>
<feature type="compositionally biased region" description="Low complexity" evidence="7">
    <location>
        <begin position="168"/>
        <end position="184"/>
    </location>
</feature>
<protein>
    <recommendedName>
        <fullName evidence="6">Dihydrolipoamide acetyltransferase component of pyruvate dehydrogenase complex</fullName>
        <ecNumber evidence="6">2.3.1.-</ecNumber>
    </recommendedName>
</protein>
<dbReference type="RefSeq" id="WP_205258001.1">
    <property type="nucleotide sequence ID" value="NZ_BAAAPV010000002.1"/>
</dbReference>
<dbReference type="SUPFAM" id="SSF51230">
    <property type="entry name" value="Single hybrid motif"/>
    <property type="match status" value="1"/>
</dbReference>
<evidence type="ECO:0000256" key="5">
    <source>
        <dbReference type="ARBA" id="ARBA00023315"/>
    </source>
</evidence>
<evidence type="ECO:0000256" key="7">
    <source>
        <dbReference type="SAM" id="MobiDB-lite"/>
    </source>
</evidence>
<organism evidence="9 10">
    <name type="scientific">Nakamurella flavida</name>
    <dbReference type="NCBI Taxonomy" id="363630"/>
    <lineage>
        <taxon>Bacteria</taxon>
        <taxon>Bacillati</taxon>
        <taxon>Actinomycetota</taxon>
        <taxon>Actinomycetes</taxon>
        <taxon>Nakamurellales</taxon>
        <taxon>Nakamurellaceae</taxon>
        <taxon>Nakamurella</taxon>
    </lineage>
</organism>
<comment type="caution">
    <text evidence="9">The sequence shown here is derived from an EMBL/GenBank/DDBJ whole genome shotgun (WGS) entry which is preliminary data.</text>
</comment>
<name>A0A938YHN6_9ACTN</name>
<dbReference type="Gene3D" id="3.30.559.10">
    <property type="entry name" value="Chloramphenicol acetyltransferase-like domain"/>
    <property type="match status" value="1"/>
</dbReference>
<dbReference type="SUPFAM" id="SSF52777">
    <property type="entry name" value="CoA-dependent acyltransferases"/>
    <property type="match status" value="1"/>
</dbReference>
<keyword evidence="10" id="KW-1185">Reference proteome</keyword>
<sequence>MQEIFIPVMGMAPDDVVLTNWAKAVGDPVQAGDVVVIVETSKAELEITAEVSGVLGRHLFADGDTVAPGTIIGAVLQPGEQSGEQVGAPSGDAPVTAVVDGAVGSAPISPPPAPLTFDGGAGVGGPARPFPVTAVADGAHGPVGRATAADGESRPRHTVSPRARRLASEAARSGVVPAAPRTSAAPPPPPPPVRRLPRSTAEDSLQDTTSDAVLDARSDSGSPHDRYRAAISAAVLRSWRDIPHFAVTRELRVGPVREAVERWRIILPGLTLTDLLLRALALAMLERERRTEMAIGLAVATDRGVAIPVLRDVLGLGMVELVDARRAAVSRARDGRLHPDDSLVPATTLSNLGAIGVDQFTGVIPFGQTSMLTVGRAVDRPVVDDGALAVACTMQATLNADHRSWDGMHAGQALDRLARLLADPGPLLIPSTPGRQPSEEESA</sequence>
<dbReference type="InterPro" id="IPR023213">
    <property type="entry name" value="CAT-like_dom_sf"/>
</dbReference>
<feature type="compositionally biased region" description="Basic and acidic residues" evidence="7">
    <location>
        <begin position="214"/>
        <end position="224"/>
    </location>
</feature>
<dbReference type="PANTHER" id="PTHR43178">
    <property type="entry name" value="DIHYDROLIPOAMIDE ACETYLTRANSFERASE COMPONENT OF PYRUVATE DEHYDROGENASE COMPLEX"/>
    <property type="match status" value="1"/>
</dbReference>
<feature type="region of interest" description="Disordered" evidence="7">
    <location>
        <begin position="128"/>
        <end position="224"/>
    </location>
</feature>
<dbReference type="Proteomes" id="UP000663801">
    <property type="component" value="Unassembled WGS sequence"/>
</dbReference>
<dbReference type="EMBL" id="JAERWL010000014">
    <property type="protein sequence ID" value="MBM9477876.1"/>
    <property type="molecule type" value="Genomic_DNA"/>
</dbReference>
<dbReference type="EC" id="2.3.1.-" evidence="6"/>
<dbReference type="Pfam" id="PF00198">
    <property type="entry name" value="2-oxoacid_dh"/>
    <property type="match status" value="1"/>
</dbReference>
<keyword evidence="5 6" id="KW-0012">Acyltransferase</keyword>
<dbReference type="GO" id="GO:0005737">
    <property type="term" value="C:cytoplasm"/>
    <property type="evidence" value="ECO:0007669"/>
    <property type="project" value="TreeGrafter"/>
</dbReference>
<dbReference type="Gene3D" id="2.40.50.100">
    <property type="match status" value="1"/>
</dbReference>
<keyword evidence="3 6" id="KW-0808">Transferase</keyword>
<keyword evidence="4 6" id="KW-0450">Lipoyl</keyword>
<evidence type="ECO:0000259" key="8">
    <source>
        <dbReference type="PROSITE" id="PS50968"/>
    </source>
</evidence>
<dbReference type="CDD" id="cd06849">
    <property type="entry name" value="lipoyl_domain"/>
    <property type="match status" value="1"/>
</dbReference>
<proteinExistence type="inferred from homology"/>
<dbReference type="GO" id="GO:0016407">
    <property type="term" value="F:acetyltransferase activity"/>
    <property type="evidence" value="ECO:0007669"/>
    <property type="project" value="TreeGrafter"/>
</dbReference>
<evidence type="ECO:0000256" key="3">
    <source>
        <dbReference type="ARBA" id="ARBA00022679"/>
    </source>
</evidence>
<feature type="compositionally biased region" description="Basic residues" evidence="7">
    <location>
        <begin position="156"/>
        <end position="165"/>
    </location>
</feature>
<dbReference type="GO" id="GO:0031405">
    <property type="term" value="F:lipoic acid binding"/>
    <property type="evidence" value="ECO:0007669"/>
    <property type="project" value="TreeGrafter"/>
</dbReference>
<reference evidence="9" key="1">
    <citation type="submission" date="2021-01" db="EMBL/GenBank/DDBJ databases">
        <title>KCTC 19127 draft genome.</title>
        <authorList>
            <person name="An D."/>
        </authorList>
    </citation>
    <scope>NUCLEOTIDE SEQUENCE</scope>
    <source>
        <strain evidence="9">KCTC 19127</strain>
    </source>
</reference>
<dbReference type="AlphaFoldDB" id="A0A938YHN6"/>
<dbReference type="PROSITE" id="PS50968">
    <property type="entry name" value="BIOTINYL_LIPOYL"/>
    <property type="match status" value="1"/>
</dbReference>
<dbReference type="PANTHER" id="PTHR43178:SF5">
    <property type="entry name" value="LIPOAMIDE ACYLTRANSFERASE COMPONENT OF BRANCHED-CHAIN ALPHA-KETO ACID DEHYDROGENASE COMPLEX, MITOCHONDRIAL"/>
    <property type="match status" value="1"/>
</dbReference>
<evidence type="ECO:0000256" key="6">
    <source>
        <dbReference type="RuleBase" id="RU003423"/>
    </source>
</evidence>
<feature type="compositionally biased region" description="Polar residues" evidence="7">
    <location>
        <begin position="202"/>
        <end position="211"/>
    </location>
</feature>
<evidence type="ECO:0000313" key="10">
    <source>
        <dbReference type="Proteomes" id="UP000663801"/>
    </source>
</evidence>